<evidence type="ECO:0000256" key="7">
    <source>
        <dbReference type="ARBA" id="ARBA00022741"/>
    </source>
</evidence>
<evidence type="ECO:0000256" key="11">
    <source>
        <dbReference type="ARBA" id="ARBA00023012"/>
    </source>
</evidence>
<evidence type="ECO:0000256" key="1">
    <source>
        <dbReference type="ARBA" id="ARBA00000085"/>
    </source>
</evidence>
<evidence type="ECO:0000256" key="3">
    <source>
        <dbReference type="ARBA" id="ARBA00012438"/>
    </source>
</evidence>
<dbReference type="InterPro" id="IPR003594">
    <property type="entry name" value="HATPase_dom"/>
</dbReference>
<accession>A0A7H0IB17</accession>
<dbReference type="InterPro" id="IPR050980">
    <property type="entry name" value="2C_sensor_his_kinase"/>
</dbReference>
<dbReference type="Gene3D" id="3.30.565.10">
    <property type="entry name" value="Histidine kinase-like ATPase, C-terminal domain"/>
    <property type="match status" value="1"/>
</dbReference>
<dbReference type="SMART" id="SM00304">
    <property type="entry name" value="HAMP"/>
    <property type="match status" value="1"/>
</dbReference>
<dbReference type="InterPro" id="IPR036890">
    <property type="entry name" value="HATPase_C_sf"/>
</dbReference>
<dbReference type="PROSITE" id="PS50906">
    <property type="entry name" value="NIT"/>
    <property type="match status" value="1"/>
</dbReference>
<dbReference type="SUPFAM" id="SSF55874">
    <property type="entry name" value="ATPase domain of HSP90 chaperone/DNA topoisomerase II/histidine kinase"/>
    <property type="match status" value="1"/>
</dbReference>
<protein>
    <recommendedName>
        <fullName evidence="3">histidine kinase</fullName>
        <ecNumber evidence="3">2.7.13.3</ecNumber>
    </recommendedName>
</protein>
<evidence type="ECO:0000256" key="12">
    <source>
        <dbReference type="SAM" id="MobiDB-lite"/>
    </source>
</evidence>
<evidence type="ECO:0000256" key="2">
    <source>
        <dbReference type="ARBA" id="ARBA00004370"/>
    </source>
</evidence>
<keyword evidence="5" id="KW-0808">Transferase</keyword>
<keyword evidence="13" id="KW-0472">Membrane</keyword>
<feature type="compositionally biased region" description="Low complexity" evidence="12">
    <location>
        <begin position="788"/>
        <end position="812"/>
    </location>
</feature>
<dbReference type="InterPro" id="IPR010910">
    <property type="entry name" value="Nitrate/nitrite_sensing_bac"/>
</dbReference>
<dbReference type="EMBL" id="CP060828">
    <property type="protein sequence ID" value="QNP69983.1"/>
    <property type="molecule type" value="Genomic_DNA"/>
</dbReference>
<dbReference type="Gene3D" id="6.10.340.10">
    <property type="match status" value="1"/>
</dbReference>
<evidence type="ECO:0000256" key="6">
    <source>
        <dbReference type="ARBA" id="ARBA00022692"/>
    </source>
</evidence>
<reference evidence="15 16" key="1">
    <citation type="submission" date="2020-08" db="EMBL/GenBank/DDBJ databases">
        <title>A novel species.</title>
        <authorList>
            <person name="Gao J."/>
        </authorList>
    </citation>
    <scope>NUCLEOTIDE SEQUENCE [LARGE SCALE GENOMIC DNA]</scope>
    <source>
        <strain evidence="15 16">CRXT-G-22</strain>
    </source>
</reference>
<dbReference type="CDD" id="cd16936">
    <property type="entry name" value="HATPase_RsbW-like"/>
    <property type="match status" value="1"/>
</dbReference>
<dbReference type="PANTHER" id="PTHR44936:SF9">
    <property type="entry name" value="SENSOR PROTEIN CREC"/>
    <property type="match status" value="1"/>
</dbReference>
<feature type="region of interest" description="Disordered" evidence="12">
    <location>
        <begin position="721"/>
        <end position="740"/>
    </location>
</feature>
<dbReference type="GO" id="GO:0016020">
    <property type="term" value="C:membrane"/>
    <property type="evidence" value="ECO:0007669"/>
    <property type="project" value="UniProtKB-SubCell"/>
</dbReference>
<evidence type="ECO:0000256" key="9">
    <source>
        <dbReference type="ARBA" id="ARBA00022840"/>
    </source>
</evidence>
<feature type="compositionally biased region" description="Low complexity" evidence="12">
    <location>
        <begin position="939"/>
        <end position="954"/>
    </location>
</feature>
<dbReference type="PANTHER" id="PTHR44936">
    <property type="entry name" value="SENSOR PROTEIN CREC"/>
    <property type="match status" value="1"/>
</dbReference>
<keyword evidence="8" id="KW-0418">Kinase</keyword>
<dbReference type="InterPro" id="IPR013587">
    <property type="entry name" value="Nitrate/nitrite_sensing"/>
</dbReference>
<feature type="compositionally biased region" description="Gly residues" evidence="12">
    <location>
        <begin position="981"/>
        <end position="1007"/>
    </location>
</feature>
<dbReference type="GO" id="GO:0004673">
    <property type="term" value="F:protein histidine kinase activity"/>
    <property type="evidence" value="ECO:0007669"/>
    <property type="project" value="UniProtKB-EC"/>
</dbReference>
<feature type="domain" description="NIT" evidence="14">
    <location>
        <begin position="95"/>
        <end position="372"/>
    </location>
</feature>
<evidence type="ECO:0000256" key="10">
    <source>
        <dbReference type="ARBA" id="ARBA00022989"/>
    </source>
</evidence>
<feature type="compositionally biased region" description="Basic and acidic residues" evidence="12">
    <location>
        <begin position="1"/>
        <end position="12"/>
    </location>
</feature>
<dbReference type="Pfam" id="PF08376">
    <property type="entry name" value="NIT"/>
    <property type="match status" value="1"/>
</dbReference>
<feature type="compositionally biased region" description="Gly residues" evidence="12">
    <location>
        <begin position="724"/>
        <end position="735"/>
    </location>
</feature>
<evidence type="ECO:0000313" key="16">
    <source>
        <dbReference type="Proteomes" id="UP000516052"/>
    </source>
</evidence>
<evidence type="ECO:0000256" key="4">
    <source>
        <dbReference type="ARBA" id="ARBA00022553"/>
    </source>
</evidence>
<feature type="region of interest" description="Disordered" evidence="12">
    <location>
        <begin position="776"/>
        <end position="1124"/>
    </location>
</feature>
<comment type="catalytic activity">
    <reaction evidence="1">
        <text>ATP + protein L-histidine = ADP + protein N-phospho-L-histidine.</text>
        <dbReference type="EC" id="2.7.13.3"/>
    </reaction>
</comment>
<evidence type="ECO:0000313" key="15">
    <source>
        <dbReference type="EMBL" id="QNP69983.1"/>
    </source>
</evidence>
<dbReference type="EC" id="2.7.13.3" evidence="3"/>
<evidence type="ECO:0000256" key="8">
    <source>
        <dbReference type="ARBA" id="ARBA00022777"/>
    </source>
</evidence>
<sequence length="1124" mass="120081">MRRSKKSPEPEARGNFTPPPRGAATAPVPGSEPQAAPAKSGGRLSPRNWRVPTRLNAILLIPVVVGLVMGGFQVKNSIDTWQEAQDAENTAKLVRAALSYSNALLVERDVTAAPLLQGKGENDPTVVSARKATDKASDEFDAAAQSMPDRANLVRRLEGFRKVEPQLQTLRANAYTAKMTGVKTEEGYVEVEHKLLEFSNELGLGTGNITSYGRTVYALALGQGALSLQRSIGMHLLIKPGTSQTSLSQQRVALTSYAYLENIATQEYQSGGTAEDIAKLTAAQKQIEVDAATMINEQKAKNPDYVAPPADPVQFLTAIASIDSTDASKRAALAEQGVTAENWWALTTLKFDAYRKIESGLTNTAVNEASDIASNAQRDAYITGAIVVVALLLAFILASAVARQMSRSMRQLRNAAFGIAEQRLPMLVDQLSRTDPGRVDTRVAPIPINTTDEIGEVARAFDQVHREAVRLAAEQALLRGNINAIFTNLSRRNQSLIEGQLTLITDLENNEADPDQLENLFRLDHLATRMRRNGENLLVLAGEEPGRRWDQPVPLVDVLRAASSEVEQYERIELSGVPEAEIHGRAVTDLVHLLAELLENATTFSSPQTKVRVTATRLPDGRVMIEIHDKGIGLTAEDFADINHKLANPPTVDAAISQRMGLFVVGRLSDRHGIRVQLRPSGEQAGTTSLVMLPDAITHGGGGEQQPEQDQFTVSQIIPEQQFGKGGPEGFGGGQPQQPMRTAAELGFDDTRYEVPDDIRDLDPVGRSLMRDERRAALESPQPRPDTSFGGPDAAFGGPDASFGGPQAQQPAHPQPTRETPLYGDSFTDSPQVTQQTPQLPYESAQNGFDGAPTGFAEQPQAPQSPYGAQAPYETTQQTPYYPPQQGDGFALGGGYPEPAAEERSPAASNGYPAFEEPSYQDDWPQQGDYRNGYPDQYAPEAESAQVADAAEAEPVGFDRPGPAPSAAQSLTDAGLPRRGGAAGGGAVNGGGTAGAPGGGMSGGGVNGAAQPAQQETAAASDDGGEGSWRSANDERWQQASQLRKPKAGGVTSSGLPRRVPKANLVEGAAEATPQGGPQISRAPEDVRGRLSNLRRGVQRGRNNAGSETNGQGFGPDSTYNQER</sequence>
<evidence type="ECO:0000259" key="14">
    <source>
        <dbReference type="PROSITE" id="PS50906"/>
    </source>
</evidence>
<keyword evidence="7" id="KW-0547">Nucleotide-binding</keyword>
<dbReference type="Proteomes" id="UP000516052">
    <property type="component" value="Chromosome"/>
</dbReference>
<keyword evidence="6 13" id="KW-0812">Transmembrane</keyword>
<keyword evidence="4" id="KW-0597">Phosphoprotein</keyword>
<dbReference type="RefSeq" id="WP_187747007.1">
    <property type="nucleotide sequence ID" value="NZ_CP060828.1"/>
</dbReference>
<keyword evidence="10 13" id="KW-1133">Transmembrane helix</keyword>
<comment type="subcellular location">
    <subcellularLocation>
        <location evidence="2">Membrane</location>
    </subcellularLocation>
</comment>
<evidence type="ECO:0000256" key="5">
    <source>
        <dbReference type="ARBA" id="ARBA00022679"/>
    </source>
</evidence>
<feature type="compositionally biased region" description="Polar residues" evidence="12">
    <location>
        <begin position="827"/>
        <end position="847"/>
    </location>
</feature>
<organism evidence="15 16">
    <name type="scientific">Streptomyces roseirectus</name>
    <dbReference type="NCBI Taxonomy" id="2768066"/>
    <lineage>
        <taxon>Bacteria</taxon>
        <taxon>Bacillati</taxon>
        <taxon>Actinomycetota</taxon>
        <taxon>Actinomycetes</taxon>
        <taxon>Kitasatosporales</taxon>
        <taxon>Streptomycetaceae</taxon>
        <taxon>Streptomyces</taxon>
    </lineage>
</organism>
<feature type="region of interest" description="Disordered" evidence="12">
    <location>
        <begin position="1"/>
        <end position="47"/>
    </location>
</feature>
<keyword evidence="9" id="KW-0067">ATP-binding</keyword>
<feature type="compositionally biased region" description="Low complexity" evidence="12">
    <location>
        <begin position="1008"/>
        <end position="1020"/>
    </location>
</feature>
<dbReference type="KEGG" id="sroi:IAG44_11330"/>
<keyword evidence="16" id="KW-1185">Reference proteome</keyword>
<dbReference type="SMART" id="SM00387">
    <property type="entry name" value="HATPase_c"/>
    <property type="match status" value="1"/>
</dbReference>
<feature type="transmembrane region" description="Helical" evidence="13">
    <location>
        <begin position="380"/>
        <end position="402"/>
    </location>
</feature>
<dbReference type="GO" id="GO:0005524">
    <property type="term" value="F:ATP binding"/>
    <property type="evidence" value="ECO:0007669"/>
    <property type="project" value="UniProtKB-KW"/>
</dbReference>
<dbReference type="AlphaFoldDB" id="A0A7H0IB17"/>
<evidence type="ECO:0000256" key="13">
    <source>
        <dbReference type="SAM" id="Phobius"/>
    </source>
</evidence>
<feature type="compositionally biased region" description="Polar residues" evidence="12">
    <location>
        <begin position="1101"/>
        <end position="1111"/>
    </location>
</feature>
<dbReference type="GO" id="GO:0000160">
    <property type="term" value="P:phosphorelay signal transduction system"/>
    <property type="evidence" value="ECO:0007669"/>
    <property type="project" value="UniProtKB-KW"/>
</dbReference>
<name>A0A7H0IB17_9ACTN</name>
<gene>
    <name evidence="15" type="ORF">IAG44_11330</name>
</gene>
<keyword evidence="11" id="KW-0902">Two-component regulatory system</keyword>
<proteinExistence type="predicted"/>
<dbReference type="InterPro" id="IPR003660">
    <property type="entry name" value="HAMP_dom"/>
</dbReference>
<dbReference type="Pfam" id="PF02518">
    <property type="entry name" value="HATPase_c"/>
    <property type="match status" value="1"/>
</dbReference>
<feature type="compositionally biased region" description="Low complexity" evidence="12">
    <location>
        <begin position="872"/>
        <end position="886"/>
    </location>
</feature>